<dbReference type="eggNOG" id="KOG4741">
    <property type="taxonomic scope" value="Eukaryota"/>
</dbReference>
<dbReference type="AlphaFoldDB" id="A0A087SJB9"/>
<dbReference type="KEGG" id="apro:F751_1437"/>
<proteinExistence type="inferred from homology"/>
<organism evidence="7 9">
    <name type="scientific">Auxenochlorella protothecoides</name>
    <name type="common">Green microalga</name>
    <name type="synonym">Chlorella protothecoides</name>
    <dbReference type="NCBI Taxonomy" id="3075"/>
    <lineage>
        <taxon>Eukaryota</taxon>
        <taxon>Viridiplantae</taxon>
        <taxon>Chlorophyta</taxon>
        <taxon>core chlorophytes</taxon>
        <taxon>Trebouxiophyceae</taxon>
        <taxon>Chlorellales</taxon>
        <taxon>Chlorellaceae</taxon>
        <taxon>Auxenochlorella</taxon>
    </lineage>
</organism>
<evidence type="ECO:0000313" key="7">
    <source>
        <dbReference type="EMBL" id="KFM25823.1"/>
    </source>
</evidence>
<dbReference type="GO" id="GO:0032446">
    <property type="term" value="P:protein modification by small protein conjugation"/>
    <property type="evidence" value="ECO:0007669"/>
    <property type="project" value="TreeGrafter"/>
</dbReference>
<accession>A0A087SJB9</accession>
<evidence type="ECO:0000256" key="2">
    <source>
        <dbReference type="ARBA" id="ARBA00021099"/>
    </source>
</evidence>
<dbReference type="GO" id="GO:0000045">
    <property type="term" value="P:autophagosome assembly"/>
    <property type="evidence" value="ECO:0007669"/>
    <property type="project" value="TreeGrafter"/>
</dbReference>
<evidence type="ECO:0000256" key="3">
    <source>
        <dbReference type="ARBA" id="ARBA00022679"/>
    </source>
</evidence>
<sequence>MTAFASSKGGGYLQLARVPVRGEGGSVAFFTYHILYSPSYRVPVLHFTAHDSAGATIHGLDILPHLPGPADGDASPLDSVLSQEDHPFLDEPFFQVHPCASQDTLALMLRGARGIPQGTSQLLRYMIAWLSVAAQPVGLAVPLSLHLQTQPGP</sequence>
<evidence type="ECO:0000256" key="4">
    <source>
        <dbReference type="ARBA" id="ARBA00022786"/>
    </source>
</evidence>
<reference evidence="10" key="2">
    <citation type="journal article" date="2018" name="Algal Res.">
        <title>Characterization of plant carbon substrate utilization by Auxenochlorella protothecoides.</title>
        <authorList>
            <person name="Vogler B.W."/>
            <person name="Starkenburg S.R."/>
            <person name="Sudasinghe N."/>
            <person name="Schambach J.Y."/>
            <person name="Rollin J.A."/>
            <person name="Pattathil S."/>
            <person name="Barry A.N."/>
        </authorList>
    </citation>
    <scope>NUCLEOTIDE SEQUENCE [LARGE SCALE GENOMIC DNA]</scope>
    <source>
        <strain evidence="10">UTEX 25</strain>
    </source>
</reference>
<evidence type="ECO:0000313" key="9">
    <source>
        <dbReference type="Proteomes" id="UP000028924"/>
    </source>
</evidence>
<dbReference type="GO" id="GO:0005829">
    <property type="term" value="C:cytosol"/>
    <property type="evidence" value="ECO:0007669"/>
    <property type="project" value="TreeGrafter"/>
</dbReference>
<dbReference type="EMBL" id="QOKY01000158">
    <property type="protein sequence ID" value="RMZ55858.1"/>
    <property type="molecule type" value="Genomic_DNA"/>
</dbReference>
<gene>
    <name evidence="8" type="ORF">APUTEX25_003824</name>
    <name evidence="7" type="ORF">F751_1437</name>
</gene>
<evidence type="ECO:0000256" key="1">
    <source>
        <dbReference type="ARBA" id="ARBA00005696"/>
    </source>
</evidence>
<dbReference type="GO" id="GO:0061651">
    <property type="term" value="F:Atg12 conjugating enzyme activity"/>
    <property type="evidence" value="ECO:0007669"/>
    <property type="project" value="TreeGrafter"/>
</dbReference>
<dbReference type="EMBL" id="KL662123">
    <property type="protein sequence ID" value="KFM25823.1"/>
    <property type="molecule type" value="Genomic_DNA"/>
</dbReference>
<dbReference type="Proteomes" id="UP000279271">
    <property type="component" value="Unassembled WGS sequence"/>
</dbReference>
<dbReference type="RefSeq" id="XP_011398719.1">
    <property type="nucleotide sequence ID" value="XM_011400417.1"/>
</dbReference>
<dbReference type="GO" id="GO:0000422">
    <property type="term" value="P:autophagy of mitochondrion"/>
    <property type="evidence" value="ECO:0007669"/>
    <property type="project" value="TreeGrafter"/>
</dbReference>
<dbReference type="Proteomes" id="UP000028924">
    <property type="component" value="Unassembled WGS sequence"/>
</dbReference>
<evidence type="ECO:0000313" key="8">
    <source>
        <dbReference type="EMBL" id="RMZ55858.1"/>
    </source>
</evidence>
<protein>
    <recommendedName>
        <fullName evidence="2">Ubiquitin-like-conjugating enzyme ATG10</fullName>
    </recommendedName>
    <alternativeName>
        <fullName evidence="6">Autophagy-related protein 10</fullName>
    </alternativeName>
</protein>
<reference evidence="7 9" key="1">
    <citation type="journal article" date="2014" name="BMC Genomics">
        <title>Oil accumulation mechanisms of the oleaginous microalga Chlorella protothecoides revealed through its genome, transcriptomes, and proteomes.</title>
        <authorList>
            <person name="Gao C."/>
            <person name="Wang Y."/>
            <person name="Shen Y."/>
            <person name="Yan D."/>
            <person name="He X."/>
            <person name="Dai J."/>
            <person name="Wu Q."/>
        </authorList>
    </citation>
    <scope>NUCLEOTIDE SEQUENCE [LARGE SCALE GENOMIC DNA]</scope>
    <source>
        <strain evidence="7 9">0710</strain>
    </source>
</reference>
<keyword evidence="9" id="KW-1185">Reference proteome</keyword>
<keyword evidence="5" id="KW-0072">Autophagy</keyword>
<dbReference type="InterPro" id="IPR007135">
    <property type="entry name" value="Atg3/Atg10"/>
</dbReference>
<evidence type="ECO:0000256" key="5">
    <source>
        <dbReference type="ARBA" id="ARBA00023006"/>
    </source>
</evidence>
<reference evidence="8" key="3">
    <citation type="submission" date="2018-10" db="EMBL/GenBank/DDBJ databases">
        <authorList>
            <person name="Hovde B."/>
            <person name="Zhang X."/>
        </authorList>
    </citation>
    <scope>NUCLEOTIDE SEQUENCE [LARGE SCALE GENOMIC DNA]</scope>
    <source>
        <strain evidence="8">UTEX 25</strain>
    </source>
</reference>
<comment type="similarity">
    <text evidence="1">Belongs to the ATG10 family.</text>
</comment>
<keyword evidence="4" id="KW-0833">Ubl conjugation pathway</keyword>
<name>A0A087SJB9_AUXPR</name>
<evidence type="ECO:0000256" key="6">
    <source>
        <dbReference type="ARBA" id="ARBA00029833"/>
    </source>
</evidence>
<reference evidence="8" key="4">
    <citation type="submission" date="2018-11" db="EMBL/GenBank/DDBJ databases">
        <title>Characterization of plant carbon substrate utilization by Auxenochlorella protothecoides.</title>
        <authorList>
            <person name="Vogler B.W."/>
            <person name="Starkenburg S.R."/>
            <person name="Sudasinghe N."/>
            <person name="Schambach J.Y."/>
            <person name="Rollin J.A."/>
            <person name="Pattathil S."/>
            <person name="Barry A.N."/>
        </authorList>
    </citation>
    <scope>NUCLEOTIDE SEQUENCE [LARGE SCALE GENOMIC DNA]</scope>
    <source>
        <strain evidence="8">UTEX 25</strain>
    </source>
</reference>
<dbReference type="Gene3D" id="3.30.1460.50">
    <property type="match status" value="1"/>
</dbReference>
<dbReference type="PANTHER" id="PTHR14957">
    <property type="entry name" value="UBIQUITIN-LIKE-CONJUGATING ENZYME ATG10"/>
    <property type="match status" value="1"/>
</dbReference>
<dbReference type="OrthoDB" id="515396at2759"/>
<evidence type="ECO:0000313" key="10">
    <source>
        <dbReference type="Proteomes" id="UP000279271"/>
    </source>
</evidence>
<dbReference type="Pfam" id="PF03987">
    <property type="entry name" value="Autophagy_act_C"/>
    <property type="match status" value="1"/>
</dbReference>
<dbReference type="STRING" id="3075.A0A087SJB9"/>
<dbReference type="PANTHER" id="PTHR14957:SF1">
    <property type="entry name" value="UBIQUITIN-LIKE-CONJUGATING ENZYME ATG10"/>
    <property type="match status" value="1"/>
</dbReference>
<keyword evidence="3" id="KW-0808">Transferase</keyword>
<dbReference type="GeneID" id="23612828"/>